<evidence type="ECO:0000313" key="2">
    <source>
        <dbReference type="EMBL" id="EAY24243.1"/>
    </source>
</evidence>
<dbReference type="EMBL" id="AAWS01000076">
    <property type="protein sequence ID" value="EAY24243.1"/>
    <property type="molecule type" value="Genomic_DNA"/>
</dbReference>
<evidence type="ECO:0000259" key="1">
    <source>
        <dbReference type="Pfam" id="PF09345"/>
    </source>
</evidence>
<accession>A1ZZE4</accession>
<gene>
    <name evidence="2" type="ORF">M23134_06327</name>
</gene>
<proteinExistence type="predicted"/>
<dbReference type="Proteomes" id="UP000004095">
    <property type="component" value="Unassembled WGS sequence"/>
</dbReference>
<name>A1ZZE4_MICM2</name>
<organism evidence="2 3">
    <name type="scientific">Microscilla marina ATCC 23134</name>
    <dbReference type="NCBI Taxonomy" id="313606"/>
    <lineage>
        <taxon>Bacteria</taxon>
        <taxon>Pseudomonadati</taxon>
        <taxon>Bacteroidota</taxon>
        <taxon>Cytophagia</taxon>
        <taxon>Cytophagales</taxon>
        <taxon>Microscillaceae</taxon>
        <taxon>Microscilla</taxon>
    </lineage>
</organism>
<dbReference type="InterPro" id="IPR018530">
    <property type="entry name" value="SiaC"/>
</dbReference>
<dbReference type="AlphaFoldDB" id="A1ZZE4"/>
<evidence type="ECO:0000313" key="3">
    <source>
        <dbReference type="Proteomes" id="UP000004095"/>
    </source>
</evidence>
<dbReference type="Pfam" id="PF09345">
    <property type="entry name" value="SiaC"/>
    <property type="match status" value="1"/>
</dbReference>
<comment type="caution">
    <text evidence="2">The sequence shown here is derived from an EMBL/GenBank/DDBJ whole genome shotgun (WGS) entry which is preliminary data.</text>
</comment>
<sequence length="53" mass="6119">MLEMLNNHASNYNIPIVINWYASAHDMDMVEDGEDFQEDFGALSFNILVEQLI</sequence>
<protein>
    <recommendedName>
        <fullName evidence="1">SiaC family regulatory phosphoprotein domain-containing protein</fullName>
    </recommendedName>
</protein>
<feature type="domain" description="SiaC family regulatory phosphoprotein" evidence="1">
    <location>
        <begin position="1"/>
        <end position="48"/>
    </location>
</feature>
<keyword evidence="3" id="KW-1185">Reference proteome</keyword>
<reference evidence="2 3" key="1">
    <citation type="submission" date="2007-01" db="EMBL/GenBank/DDBJ databases">
        <authorList>
            <person name="Haygood M."/>
            <person name="Podell S."/>
            <person name="Anderson C."/>
            <person name="Hopkinson B."/>
            <person name="Roe K."/>
            <person name="Barbeau K."/>
            <person name="Gaasterland T."/>
            <person name="Ferriera S."/>
            <person name="Johnson J."/>
            <person name="Kravitz S."/>
            <person name="Beeson K."/>
            <person name="Sutton G."/>
            <person name="Rogers Y.-H."/>
            <person name="Friedman R."/>
            <person name="Frazier M."/>
            <person name="Venter J.C."/>
        </authorList>
    </citation>
    <scope>NUCLEOTIDE SEQUENCE [LARGE SCALE GENOMIC DNA]</scope>
    <source>
        <strain evidence="2 3">ATCC 23134</strain>
    </source>
</reference>